<evidence type="ECO:0000256" key="4">
    <source>
        <dbReference type="SAM" id="MobiDB-lite"/>
    </source>
</evidence>
<dbReference type="SUPFAM" id="SSF69279">
    <property type="entry name" value="Phage tail proteins"/>
    <property type="match status" value="2"/>
</dbReference>
<feature type="domain" description="Gp5/Type VI secretion system Vgr C-terminal trimerisation" evidence="6">
    <location>
        <begin position="476"/>
        <end position="597"/>
    </location>
</feature>
<dbReference type="Proteomes" id="UP001528672">
    <property type="component" value="Unassembled WGS sequence"/>
</dbReference>
<name>A0ABT5MHT0_9BURK</name>
<keyword evidence="3" id="KW-0964">Secreted</keyword>
<comment type="subcellular location">
    <subcellularLocation>
        <location evidence="1">Secreted</location>
    </subcellularLocation>
</comment>
<feature type="domain" description="Gp5/Type VI secretion system Vgr protein OB-fold" evidence="5">
    <location>
        <begin position="395"/>
        <end position="459"/>
    </location>
</feature>
<accession>A0ABT5MHT0</accession>
<dbReference type="InterPro" id="IPR054030">
    <property type="entry name" value="Gp5_Vgr_C"/>
</dbReference>
<dbReference type="PANTHER" id="PTHR32305">
    <property type="match status" value="1"/>
</dbReference>
<evidence type="ECO:0000313" key="7">
    <source>
        <dbReference type="EMBL" id="MDD0815429.1"/>
    </source>
</evidence>
<dbReference type="SUPFAM" id="SSF69255">
    <property type="entry name" value="gp5 N-terminal domain-like"/>
    <property type="match status" value="1"/>
</dbReference>
<dbReference type="PANTHER" id="PTHR32305:SF15">
    <property type="entry name" value="PROTEIN RHSA-RELATED"/>
    <property type="match status" value="1"/>
</dbReference>
<feature type="compositionally biased region" description="Polar residues" evidence="4">
    <location>
        <begin position="363"/>
        <end position="380"/>
    </location>
</feature>
<dbReference type="InterPro" id="IPR006531">
    <property type="entry name" value="Gp5/Vgr_OB"/>
</dbReference>
<dbReference type="Gene3D" id="2.40.50.230">
    <property type="entry name" value="Gp5 N-terminal domain"/>
    <property type="match status" value="1"/>
</dbReference>
<dbReference type="Pfam" id="PF22178">
    <property type="entry name" value="Gp5_trimer_C"/>
    <property type="match status" value="1"/>
</dbReference>
<dbReference type="Gene3D" id="3.55.50.10">
    <property type="entry name" value="Baseplate protein-like domains"/>
    <property type="match status" value="1"/>
</dbReference>
<sequence length="779" mass="85995">MPRNLSYWSAVSLNLKGSPAFEVKSVHGHEALGELFLYTVTLQTPDSPDLTAFVSANLPYKQMVGKEAGLTLEVDGGGTRQINALVTSARFLHAENRRSLYQVTLQPWLVLATRTSDHKIFQHKTVVDITQEVLADYPYLLELRLSQSYPPRTFQVQYGETDFAFLSRLWQEWGIYYFWEHEGGKHKLILVDDAGAHLPCPGVYAHINYYGPSAKIDEEYCSQFQTHEGLQSGVWVTDDFDFEKPRARLQQKIKMPRQTGHEDLERYHWPGDYVVADEGRDLARTRLEEAGAPGQRASGMGNLRGVACGHTFTLDKHPHQAANQSYLVIASTLSLRENSHAAGEEGWSCHCQFELQPARNTFRSPQTQPKPLTTGPQTAIVTGPPGEEIFTDPYSRVKLSFHWNRYCSKDQNSSCWVRVSSPWAGNQFGGIAIPRVGQEVIVDFENGDPDKPIVTGRVYNALNMPPWELPANMTQSGVKTKSTVGGTPGPGLKDGVGECNVLRFEDKKGQEQLWVHAQKDQLTEVEHDEDKWVGNDRRKTVDGNETSTIHKNRTETVDIDETITVHGKRTETVDLDQSETVHQNDTQTIDLDQTLTVHKSRTRTVGLNESVSIGVNRSKQVGVNESDTIGANWSVTTGKMKTENVGLGYTQTTGVCKMVNIGVAYNLNVGAVMMSNVGMLRMDTVGMNWTRNTGVDETTQVGANQSVTVGADHSLKVAANSKTDVGTNAETKAGAKIKGEAPEIELVAAGTLKLTCGGSTIVMTPGSIELKSPLIQINP</sequence>
<proteinExistence type="inferred from homology"/>
<gene>
    <name evidence="7" type="primary">tssI</name>
    <name evidence="7" type="ORF">PSQ39_12390</name>
</gene>
<dbReference type="Gene3D" id="2.30.110.50">
    <property type="match status" value="1"/>
</dbReference>
<organism evidence="7 8">
    <name type="scientific">Curvibacter microcysteis</name>
    <dbReference type="NCBI Taxonomy" id="3026419"/>
    <lineage>
        <taxon>Bacteria</taxon>
        <taxon>Pseudomonadati</taxon>
        <taxon>Pseudomonadota</taxon>
        <taxon>Betaproteobacteria</taxon>
        <taxon>Burkholderiales</taxon>
        <taxon>Comamonadaceae</taxon>
        <taxon>Curvibacter</taxon>
    </lineage>
</organism>
<dbReference type="Pfam" id="PF05954">
    <property type="entry name" value="Phage_GPD"/>
    <property type="match status" value="1"/>
</dbReference>
<dbReference type="InterPro" id="IPR037026">
    <property type="entry name" value="Vgr_OB-fold_dom_sf"/>
</dbReference>
<keyword evidence="8" id="KW-1185">Reference proteome</keyword>
<comment type="caution">
    <text evidence="7">The sequence shown here is derived from an EMBL/GenBank/DDBJ whole genome shotgun (WGS) entry which is preliminary data.</text>
</comment>
<evidence type="ECO:0000313" key="8">
    <source>
        <dbReference type="Proteomes" id="UP001528672"/>
    </source>
</evidence>
<dbReference type="Pfam" id="PF04717">
    <property type="entry name" value="Phage_base_V"/>
    <property type="match status" value="1"/>
</dbReference>
<evidence type="ECO:0000259" key="5">
    <source>
        <dbReference type="Pfam" id="PF04717"/>
    </source>
</evidence>
<dbReference type="InterPro" id="IPR006533">
    <property type="entry name" value="T6SS_Vgr_RhsGE"/>
</dbReference>
<evidence type="ECO:0000256" key="1">
    <source>
        <dbReference type="ARBA" id="ARBA00004613"/>
    </source>
</evidence>
<evidence type="ECO:0000256" key="2">
    <source>
        <dbReference type="ARBA" id="ARBA00005558"/>
    </source>
</evidence>
<dbReference type="EMBL" id="JAQSIO010000004">
    <property type="protein sequence ID" value="MDD0815429.1"/>
    <property type="molecule type" value="Genomic_DNA"/>
</dbReference>
<dbReference type="Gene3D" id="4.10.220.110">
    <property type="match status" value="1"/>
</dbReference>
<comment type="similarity">
    <text evidence="2">Belongs to the VgrG protein family.</text>
</comment>
<evidence type="ECO:0000259" key="6">
    <source>
        <dbReference type="Pfam" id="PF22178"/>
    </source>
</evidence>
<reference evidence="7 8" key="1">
    <citation type="submission" date="2023-02" db="EMBL/GenBank/DDBJ databases">
        <title>Bacterial whole genome sequence for Curvibacter sp. HBC28.</title>
        <authorList>
            <person name="Le V."/>
            <person name="Ko S.-R."/>
            <person name="Ahn C.-Y."/>
            <person name="Oh H.-M."/>
        </authorList>
    </citation>
    <scope>NUCLEOTIDE SEQUENCE [LARGE SCALE GENOMIC DNA]</scope>
    <source>
        <strain evidence="7 8">HBC28</strain>
    </source>
</reference>
<feature type="region of interest" description="Disordered" evidence="4">
    <location>
        <begin position="363"/>
        <end position="385"/>
    </location>
</feature>
<evidence type="ECO:0000256" key="3">
    <source>
        <dbReference type="ARBA" id="ARBA00022525"/>
    </source>
</evidence>
<dbReference type="SUPFAM" id="SSF69349">
    <property type="entry name" value="Phage fibre proteins"/>
    <property type="match status" value="2"/>
</dbReference>
<dbReference type="InterPro" id="IPR017847">
    <property type="entry name" value="T6SS_RhsGE_Vgr_subset"/>
</dbReference>
<dbReference type="InterPro" id="IPR050708">
    <property type="entry name" value="T6SS_VgrG/RHS"/>
</dbReference>
<dbReference type="NCBIfam" id="TIGR01646">
    <property type="entry name" value="vgr_GE"/>
    <property type="match status" value="1"/>
</dbReference>
<dbReference type="NCBIfam" id="TIGR03361">
    <property type="entry name" value="VI_Rhs_Vgr"/>
    <property type="match status" value="1"/>
</dbReference>
<protein>
    <submittedName>
        <fullName evidence="7">Type VI secretion system tip protein TssI/VgrG</fullName>
    </submittedName>
</protein>
<dbReference type="RefSeq" id="WP_273927126.1">
    <property type="nucleotide sequence ID" value="NZ_JAQSIO010000004.1"/>
</dbReference>